<proteinExistence type="predicted"/>
<evidence type="ECO:0000313" key="1">
    <source>
        <dbReference type="Proteomes" id="UP000887576"/>
    </source>
</evidence>
<reference evidence="2" key="1">
    <citation type="submission" date="2022-11" db="UniProtKB">
        <authorList>
            <consortium name="WormBaseParasite"/>
        </authorList>
    </citation>
    <scope>IDENTIFICATION</scope>
</reference>
<sequence>MKRLLFGGVDKPIVEQDLRLESQIWYHGIRTREECAPDLIEKGDFLVRASSTPRATNIVLNVLSKTVPYPRRNPLEGVSNYTVIVSRTTRKFALHKLIEDHMRNPHTTRNPPEFDNVIVLVEYYKVHRLPCGTKLIRAIERPQYLIKHASIFYDPVTDYLNGGNFGQVYKGIFKTKQDESIKVAIKVCRNDNVQQLLEAVNARLSMMREAKLMAEYDHENVITFYGVACDHPPVMLVMEFCQGGSLEDHLLHERDDTIIERVLYCYEAARGMRYLHAQNCVHSDLASRNCLISTNGVIKICDFGLSNFLSDYLVSHANEFPTVPHMAVNKIPGVSRKFTFKEDALDQRTIKRIAKTGKTGATMAEEAPTMMTTMLQTLNSQNPQRNSRPKSVKNRSRKE</sequence>
<protein>
    <submittedName>
        <fullName evidence="2">Tyrosine-protein kinase</fullName>
    </submittedName>
</protein>
<name>A0AC34QMH4_9BILA</name>
<dbReference type="Proteomes" id="UP000887576">
    <property type="component" value="Unplaced"/>
</dbReference>
<dbReference type="WBParaSite" id="JU765_v2.g17609.t1">
    <property type="protein sequence ID" value="JU765_v2.g17609.t1"/>
    <property type="gene ID" value="JU765_v2.g17609"/>
</dbReference>
<organism evidence="1 2">
    <name type="scientific">Panagrolaimus sp. JU765</name>
    <dbReference type="NCBI Taxonomy" id="591449"/>
    <lineage>
        <taxon>Eukaryota</taxon>
        <taxon>Metazoa</taxon>
        <taxon>Ecdysozoa</taxon>
        <taxon>Nematoda</taxon>
        <taxon>Chromadorea</taxon>
        <taxon>Rhabditida</taxon>
        <taxon>Tylenchina</taxon>
        <taxon>Panagrolaimomorpha</taxon>
        <taxon>Panagrolaimoidea</taxon>
        <taxon>Panagrolaimidae</taxon>
        <taxon>Panagrolaimus</taxon>
    </lineage>
</organism>
<accession>A0AC34QMH4</accession>
<evidence type="ECO:0000313" key="2">
    <source>
        <dbReference type="WBParaSite" id="JU765_v2.g17609.t1"/>
    </source>
</evidence>